<organism evidence="2">
    <name type="scientific">marine sediment metagenome</name>
    <dbReference type="NCBI Taxonomy" id="412755"/>
    <lineage>
        <taxon>unclassified sequences</taxon>
        <taxon>metagenomes</taxon>
        <taxon>ecological metagenomes</taxon>
    </lineage>
</organism>
<dbReference type="Pfam" id="PF00873">
    <property type="entry name" value="ACR_tran"/>
    <property type="match status" value="1"/>
</dbReference>
<dbReference type="PANTHER" id="PTHR32063:SF0">
    <property type="entry name" value="SWARMING MOTILITY PROTEIN SWRC"/>
    <property type="match status" value="1"/>
</dbReference>
<evidence type="ECO:0000313" key="2">
    <source>
        <dbReference type="EMBL" id="GAI15480.1"/>
    </source>
</evidence>
<feature type="transmembrane region" description="Helical" evidence="1">
    <location>
        <begin position="194"/>
        <end position="212"/>
    </location>
</feature>
<sequence length="270" mass="29297">GLNSPLGNIDPLELEEIANDIADKLQRVGGVAASYAMGGTEREIQIILDPVRLAGTGITSEQILGILKMQNLNYPLGNVESGKNVYIMRLVGEYQDLDEIRNTVVGNKNGIPICLSQVAKVRSQASEAKSISRTSGIQSVAGMVQKRTNANTVNVCNNVIKEIEMLRQELPPGVKIEIMFNQSSYILRSVKSTANTLILGAILAIIILFLFLGDIRATFYVAIVIPITVFFSLFAMYLFKMSLNILTLGGLTVAIGMVVDSAIVVFEAIF</sequence>
<evidence type="ECO:0008006" key="3">
    <source>
        <dbReference type="Google" id="ProtNLM"/>
    </source>
</evidence>
<evidence type="ECO:0000256" key="1">
    <source>
        <dbReference type="SAM" id="Phobius"/>
    </source>
</evidence>
<feature type="transmembrane region" description="Helical" evidence="1">
    <location>
        <begin position="245"/>
        <end position="266"/>
    </location>
</feature>
<dbReference type="GO" id="GO:0005886">
    <property type="term" value="C:plasma membrane"/>
    <property type="evidence" value="ECO:0007669"/>
    <property type="project" value="TreeGrafter"/>
</dbReference>
<keyword evidence="1" id="KW-0812">Transmembrane</keyword>
<reference evidence="2" key="1">
    <citation type="journal article" date="2014" name="Front. Microbiol.">
        <title>High frequency of phylogenetically diverse reductive dehalogenase-homologous genes in deep subseafloor sedimentary metagenomes.</title>
        <authorList>
            <person name="Kawai M."/>
            <person name="Futagami T."/>
            <person name="Toyoda A."/>
            <person name="Takaki Y."/>
            <person name="Nishi S."/>
            <person name="Hori S."/>
            <person name="Arai W."/>
            <person name="Tsubouchi T."/>
            <person name="Morono Y."/>
            <person name="Uchiyama I."/>
            <person name="Ito T."/>
            <person name="Fujiyama A."/>
            <person name="Inagaki F."/>
            <person name="Takami H."/>
        </authorList>
    </citation>
    <scope>NUCLEOTIDE SEQUENCE</scope>
    <source>
        <strain evidence="2">Expedition CK06-06</strain>
    </source>
</reference>
<dbReference type="PRINTS" id="PR00702">
    <property type="entry name" value="ACRIFLAVINRP"/>
</dbReference>
<dbReference type="Gene3D" id="1.20.1640.10">
    <property type="entry name" value="Multidrug efflux transporter AcrB transmembrane domain"/>
    <property type="match status" value="1"/>
</dbReference>
<keyword evidence="1" id="KW-1133">Transmembrane helix</keyword>
<dbReference type="InterPro" id="IPR001036">
    <property type="entry name" value="Acrflvin-R"/>
</dbReference>
<feature type="transmembrane region" description="Helical" evidence="1">
    <location>
        <begin position="219"/>
        <end position="239"/>
    </location>
</feature>
<feature type="non-terminal residue" evidence="2">
    <location>
        <position position="270"/>
    </location>
</feature>
<dbReference type="Gene3D" id="3.30.70.1320">
    <property type="entry name" value="Multidrug efflux transporter AcrB pore domain like"/>
    <property type="match status" value="1"/>
</dbReference>
<dbReference type="EMBL" id="BARV01010714">
    <property type="protein sequence ID" value="GAI15480.1"/>
    <property type="molecule type" value="Genomic_DNA"/>
</dbReference>
<dbReference type="Gene3D" id="3.30.2090.10">
    <property type="entry name" value="Multidrug efflux transporter AcrB TolC docking domain, DN and DC subdomains"/>
    <property type="match status" value="1"/>
</dbReference>
<dbReference type="GO" id="GO:0042910">
    <property type="term" value="F:xenobiotic transmembrane transporter activity"/>
    <property type="evidence" value="ECO:0007669"/>
    <property type="project" value="TreeGrafter"/>
</dbReference>
<dbReference type="SUPFAM" id="SSF82714">
    <property type="entry name" value="Multidrug efflux transporter AcrB TolC docking domain, DN and DC subdomains"/>
    <property type="match status" value="1"/>
</dbReference>
<dbReference type="SUPFAM" id="SSF82866">
    <property type="entry name" value="Multidrug efflux transporter AcrB transmembrane domain"/>
    <property type="match status" value="1"/>
</dbReference>
<comment type="caution">
    <text evidence="2">The sequence shown here is derived from an EMBL/GenBank/DDBJ whole genome shotgun (WGS) entry which is preliminary data.</text>
</comment>
<name>X1MLD0_9ZZZZ</name>
<dbReference type="AlphaFoldDB" id="X1MLD0"/>
<proteinExistence type="predicted"/>
<feature type="non-terminal residue" evidence="2">
    <location>
        <position position="1"/>
    </location>
</feature>
<keyword evidence="1" id="KW-0472">Membrane</keyword>
<accession>X1MLD0</accession>
<dbReference type="PANTHER" id="PTHR32063">
    <property type="match status" value="1"/>
</dbReference>
<gene>
    <name evidence="2" type="ORF">S06H3_20636</name>
</gene>
<dbReference type="SUPFAM" id="SSF82693">
    <property type="entry name" value="Multidrug efflux transporter AcrB pore domain, PN1, PN2, PC1 and PC2 subdomains"/>
    <property type="match status" value="1"/>
</dbReference>
<protein>
    <recommendedName>
        <fullName evidence="3">Acriflavin resistance protein</fullName>
    </recommendedName>
</protein>
<dbReference type="InterPro" id="IPR027463">
    <property type="entry name" value="AcrB_DN_DC_subdom"/>
</dbReference>